<dbReference type="Pfam" id="PF04043">
    <property type="entry name" value="PMEI"/>
    <property type="match status" value="1"/>
</dbReference>
<dbReference type="UniPathway" id="UPA00545">
    <property type="reaction ID" value="UER00823"/>
</dbReference>
<dbReference type="PROSITE" id="PS00503">
    <property type="entry name" value="PECTINESTERASE_2"/>
    <property type="match status" value="1"/>
</dbReference>
<dbReference type="FunFam" id="1.20.140.40:FF:000001">
    <property type="entry name" value="Pectinesterase"/>
    <property type="match status" value="1"/>
</dbReference>
<keyword evidence="13" id="KW-1185">Reference proteome</keyword>
<comment type="pathway">
    <text evidence="2 10">Glycan metabolism; pectin degradation; 2-dehydro-3-deoxy-D-gluconate from pectin: step 1/5.</text>
</comment>
<evidence type="ECO:0000256" key="6">
    <source>
        <dbReference type="ARBA" id="ARBA00022512"/>
    </source>
</evidence>
<dbReference type="OrthoDB" id="2019149at2759"/>
<sequence>MKSAKLTILAATVAFLLLLGVIVVCAIQYKSGESEDKKKDNEEASEIRLHAQSKQVKEMCSVTEYDHVCVVSLSNILKQTNLSNPQTKDLMRGAVIVVSDEISKVWMKSKLIKSDDPNVKGAVQDCEGLFRHAKKELLSSIQAMNIQGIEELPKKSPEIKNWLSAVLSYQQTCVDGFPDGTIKNKMQNIVKLSKELTCNALAIIDKVSSILEDLNLSDVVNSPTQRTTTGRVLPEWLDGDDRRFLMGRHTKKMKPNITVAQDGSGNFTTIVDAIAAIPYEHEGRICVYIKRGIYTESPILMAPNVTFYGDGSRKTIITGSKNFVDGVRTFHTATFAVDGDGFMAIGIGFRNTAGAVKLQAVALRVQSDRAIFLNCHMDGYQDTLYAQTHRQFYRGCVISGTIDFIFGDASAVFQNSVLRIRKPLENQQNIVTAHGRMDNHESTGFVIQNCKFVAVKGVEIDPKKISYLGRPWRECSRTIIMESDIGDFVNPDGYLPWDGSFGLKTLFYGEYNNSGAGAKLNQRVRWPGFKVITKEEAERFTAGEFIQGRDWIQQSGVPARFGLYHD</sequence>
<evidence type="ECO:0000256" key="1">
    <source>
        <dbReference type="ARBA" id="ARBA00004191"/>
    </source>
</evidence>
<evidence type="ECO:0000256" key="3">
    <source>
        <dbReference type="ARBA" id="ARBA00006027"/>
    </source>
</evidence>
<dbReference type="InterPro" id="IPR000070">
    <property type="entry name" value="Pectinesterase_cat"/>
</dbReference>
<comment type="similarity">
    <text evidence="3">In the N-terminal section; belongs to the PMEI family.</text>
</comment>
<feature type="domain" description="Pectinesterase inhibitor" evidence="11">
    <location>
        <begin position="51"/>
        <end position="203"/>
    </location>
</feature>
<keyword evidence="6" id="KW-0134">Cell wall</keyword>
<keyword evidence="8 10" id="KW-0063">Aspartyl esterase</keyword>
<dbReference type="OMA" id="FLQGEWI"/>
<feature type="signal peptide" evidence="10">
    <location>
        <begin position="1"/>
        <end position="26"/>
    </location>
</feature>
<evidence type="ECO:0000256" key="5">
    <source>
        <dbReference type="ARBA" id="ARBA00013229"/>
    </source>
</evidence>
<evidence type="ECO:0000313" key="12">
    <source>
        <dbReference type="EMBL" id="KMZ60077.1"/>
    </source>
</evidence>
<keyword evidence="6" id="KW-0964">Secreted</keyword>
<name>A0A0K9NVI2_ZOSMR</name>
<dbReference type="GO" id="GO:0046910">
    <property type="term" value="F:pectinesterase inhibitor activity"/>
    <property type="evidence" value="ECO:0000318"/>
    <property type="project" value="GO_Central"/>
</dbReference>
<evidence type="ECO:0000256" key="9">
    <source>
        <dbReference type="PROSITE-ProRule" id="PRU10040"/>
    </source>
</evidence>
<dbReference type="InterPro" id="IPR033131">
    <property type="entry name" value="Pectinesterase_Asp_AS"/>
</dbReference>
<dbReference type="GO" id="GO:0045490">
    <property type="term" value="P:pectin catabolic process"/>
    <property type="evidence" value="ECO:0007669"/>
    <property type="project" value="UniProtKB-UniRule"/>
</dbReference>
<feature type="chain" id="PRO_5005393810" description="Pectinesterase" evidence="10">
    <location>
        <begin position="27"/>
        <end position="566"/>
    </location>
</feature>
<gene>
    <name evidence="12" type="ORF">ZOSMA_60G00180</name>
</gene>
<dbReference type="Gene3D" id="1.20.140.40">
    <property type="entry name" value="Invertase/pectin methylesterase inhibitor family protein"/>
    <property type="match status" value="1"/>
</dbReference>
<evidence type="ECO:0000256" key="10">
    <source>
        <dbReference type="RuleBase" id="RU000589"/>
    </source>
</evidence>
<comment type="caution">
    <text evidence="12">The sequence shown here is derived from an EMBL/GenBank/DDBJ whole genome shotgun (WGS) entry which is preliminary data.</text>
</comment>
<dbReference type="AlphaFoldDB" id="A0A0K9NVI2"/>
<dbReference type="EC" id="3.1.1.11" evidence="5 10"/>
<dbReference type="PANTHER" id="PTHR31707">
    <property type="entry name" value="PECTINESTERASE"/>
    <property type="match status" value="1"/>
</dbReference>
<evidence type="ECO:0000256" key="2">
    <source>
        <dbReference type="ARBA" id="ARBA00005184"/>
    </source>
</evidence>
<dbReference type="SMART" id="SM00856">
    <property type="entry name" value="PMEI"/>
    <property type="match status" value="1"/>
</dbReference>
<comment type="subcellular location">
    <subcellularLocation>
        <location evidence="1">Secreted</location>
        <location evidence="1">Cell wall</location>
    </subcellularLocation>
</comment>
<dbReference type="FunFam" id="2.160.20.10:FF:000029">
    <property type="entry name" value="Pectinesterase 4"/>
    <property type="match status" value="1"/>
</dbReference>
<dbReference type="SUPFAM" id="SSF101148">
    <property type="entry name" value="Plant invertase/pectin methylesterase inhibitor"/>
    <property type="match status" value="1"/>
</dbReference>
<dbReference type="InterPro" id="IPR011050">
    <property type="entry name" value="Pectin_lyase_fold/virulence"/>
</dbReference>
<dbReference type="InterPro" id="IPR035513">
    <property type="entry name" value="Invertase/methylesterase_inhib"/>
</dbReference>
<evidence type="ECO:0000259" key="11">
    <source>
        <dbReference type="SMART" id="SM00856"/>
    </source>
</evidence>
<organism evidence="12 13">
    <name type="scientific">Zostera marina</name>
    <name type="common">Eelgrass</name>
    <dbReference type="NCBI Taxonomy" id="29655"/>
    <lineage>
        <taxon>Eukaryota</taxon>
        <taxon>Viridiplantae</taxon>
        <taxon>Streptophyta</taxon>
        <taxon>Embryophyta</taxon>
        <taxon>Tracheophyta</taxon>
        <taxon>Spermatophyta</taxon>
        <taxon>Magnoliopsida</taxon>
        <taxon>Liliopsida</taxon>
        <taxon>Zosteraceae</taxon>
        <taxon>Zostera</taxon>
    </lineage>
</organism>
<reference evidence="13" key="1">
    <citation type="journal article" date="2016" name="Nature">
        <title>The genome of the seagrass Zostera marina reveals angiosperm adaptation to the sea.</title>
        <authorList>
            <person name="Olsen J.L."/>
            <person name="Rouze P."/>
            <person name="Verhelst B."/>
            <person name="Lin Y.-C."/>
            <person name="Bayer T."/>
            <person name="Collen J."/>
            <person name="Dattolo E."/>
            <person name="De Paoli E."/>
            <person name="Dittami S."/>
            <person name="Maumus F."/>
            <person name="Michel G."/>
            <person name="Kersting A."/>
            <person name="Lauritano C."/>
            <person name="Lohaus R."/>
            <person name="Toepel M."/>
            <person name="Tonon T."/>
            <person name="Vanneste K."/>
            <person name="Amirebrahimi M."/>
            <person name="Brakel J."/>
            <person name="Bostroem C."/>
            <person name="Chovatia M."/>
            <person name="Grimwood J."/>
            <person name="Jenkins J.W."/>
            <person name="Jueterbock A."/>
            <person name="Mraz A."/>
            <person name="Stam W.T."/>
            <person name="Tice H."/>
            <person name="Bornberg-Bauer E."/>
            <person name="Green P.J."/>
            <person name="Pearson G.A."/>
            <person name="Procaccini G."/>
            <person name="Duarte C.M."/>
            <person name="Schmutz J."/>
            <person name="Reusch T.B.H."/>
            <person name="Van de Peer Y."/>
        </authorList>
    </citation>
    <scope>NUCLEOTIDE SEQUENCE [LARGE SCALE GENOMIC DNA]</scope>
    <source>
        <strain evidence="13">cv. Finnish</strain>
    </source>
</reference>
<dbReference type="Gene3D" id="2.160.20.10">
    <property type="entry name" value="Single-stranded right-handed beta-helix, Pectin lyase-like"/>
    <property type="match status" value="1"/>
</dbReference>
<dbReference type="CDD" id="cd15798">
    <property type="entry name" value="PMEI-like_3"/>
    <property type="match status" value="1"/>
</dbReference>
<keyword evidence="10" id="KW-0732">Signal</keyword>
<keyword evidence="7 10" id="KW-0378">Hydrolase</keyword>
<feature type="active site" evidence="9">
    <location>
        <position position="403"/>
    </location>
</feature>
<dbReference type="InterPro" id="IPR006501">
    <property type="entry name" value="Pectinesterase_inhib_dom"/>
</dbReference>
<dbReference type="SUPFAM" id="SSF51126">
    <property type="entry name" value="Pectin lyase-like"/>
    <property type="match status" value="1"/>
</dbReference>
<dbReference type="InterPro" id="IPR012334">
    <property type="entry name" value="Pectin_lyas_fold"/>
</dbReference>
<evidence type="ECO:0000256" key="7">
    <source>
        <dbReference type="ARBA" id="ARBA00022801"/>
    </source>
</evidence>
<evidence type="ECO:0000256" key="4">
    <source>
        <dbReference type="ARBA" id="ARBA00007786"/>
    </source>
</evidence>
<dbReference type="Pfam" id="PF01095">
    <property type="entry name" value="Pectinesterase"/>
    <property type="match status" value="1"/>
</dbReference>
<evidence type="ECO:0000256" key="8">
    <source>
        <dbReference type="ARBA" id="ARBA00023085"/>
    </source>
</evidence>
<dbReference type="GO" id="GO:0030599">
    <property type="term" value="F:pectinesterase activity"/>
    <property type="evidence" value="ECO:0000318"/>
    <property type="project" value="GO_Central"/>
</dbReference>
<dbReference type="GO" id="GO:0042545">
    <property type="term" value="P:cell wall modification"/>
    <property type="evidence" value="ECO:0007669"/>
    <property type="project" value="UniProtKB-UniRule"/>
</dbReference>
<protein>
    <recommendedName>
        <fullName evidence="5 10">Pectinesterase</fullName>
        <ecNumber evidence="5 10">3.1.1.11</ecNumber>
    </recommendedName>
</protein>
<dbReference type="STRING" id="29655.A0A0K9NVI2"/>
<dbReference type="NCBIfam" id="TIGR01614">
    <property type="entry name" value="PME_inhib"/>
    <property type="match status" value="1"/>
</dbReference>
<proteinExistence type="inferred from homology"/>
<accession>A0A0K9NVI2</accession>
<evidence type="ECO:0000313" key="13">
    <source>
        <dbReference type="Proteomes" id="UP000036987"/>
    </source>
</evidence>
<dbReference type="EMBL" id="LFYR01001640">
    <property type="protein sequence ID" value="KMZ60077.1"/>
    <property type="molecule type" value="Genomic_DNA"/>
</dbReference>
<comment type="catalytic activity">
    <reaction evidence="10">
        <text>[(1-&gt;4)-alpha-D-galacturonosyl methyl ester](n) + n H2O = [(1-&gt;4)-alpha-D-galacturonosyl](n) + n methanol + n H(+)</text>
        <dbReference type="Rhea" id="RHEA:22380"/>
        <dbReference type="Rhea" id="RHEA-COMP:14570"/>
        <dbReference type="Rhea" id="RHEA-COMP:14573"/>
        <dbReference type="ChEBI" id="CHEBI:15377"/>
        <dbReference type="ChEBI" id="CHEBI:15378"/>
        <dbReference type="ChEBI" id="CHEBI:17790"/>
        <dbReference type="ChEBI" id="CHEBI:140522"/>
        <dbReference type="ChEBI" id="CHEBI:140523"/>
        <dbReference type="EC" id="3.1.1.11"/>
    </reaction>
</comment>
<dbReference type="Proteomes" id="UP000036987">
    <property type="component" value="Unassembled WGS sequence"/>
</dbReference>
<comment type="similarity">
    <text evidence="4">In the C-terminal section; belongs to the pectinesterase family.</text>
</comment>